<evidence type="ECO:0000313" key="1">
    <source>
        <dbReference type="EMBL" id="MET1756071.1"/>
    </source>
</evidence>
<reference evidence="1 2" key="1">
    <citation type="submission" date="2024-07" db="EMBL/GenBank/DDBJ databases">
        <title>Novosphingobium kalidii RD2P27.</title>
        <authorList>
            <person name="Sun J.-Q."/>
        </authorList>
    </citation>
    <scope>NUCLEOTIDE SEQUENCE [LARGE SCALE GENOMIC DNA]</scope>
    <source>
        <strain evidence="1 2">RD2P27</strain>
    </source>
</reference>
<dbReference type="EMBL" id="JBEWLY010000018">
    <property type="protein sequence ID" value="MET1756071.1"/>
    <property type="molecule type" value="Genomic_DNA"/>
</dbReference>
<dbReference type="Proteomes" id="UP001548713">
    <property type="component" value="Unassembled WGS sequence"/>
</dbReference>
<protein>
    <submittedName>
        <fullName evidence="1">Uncharacterized protein</fullName>
    </submittedName>
</protein>
<gene>
    <name evidence="1" type="ORF">ABVV53_11480</name>
</gene>
<name>A0ABV2D2H4_9SPHN</name>
<evidence type="ECO:0000313" key="2">
    <source>
        <dbReference type="Proteomes" id="UP001548713"/>
    </source>
</evidence>
<organism evidence="1 2">
    <name type="scientific">Novosphingobium kalidii</name>
    <dbReference type="NCBI Taxonomy" id="3230299"/>
    <lineage>
        <taxon>Bacteria</taxon>
        <taxon>Pseudomonadati</taxon>
        <taxon>Pseudomonadota</taxon>
        <taxon>Alphaproteobacteria</taxon>
        <taxon>Sphingomonadales</taxon>
        <taxon>Sphingomonadaceae</taxon>
        <taxon>Novosphingobium</taxon>
    </lineage>
</organism>
<dbReference type="RefSeq" id="WP_353984564.1">
    <property type="nucleotide sequence ID" value="NZ_JBEWLY010000018.1"/>
</dbReference>
<keyword evidence="2" id="KW-1185">Reference proteome</keyword>
<proteinExistence type="predicted"/>
<comment type="caution">
    <text evidence="1">The sequence shown here is derived from an EMBL/GenBank/DDBJ whole genome shotgun (WGS) entry which is preliminary data.</text>
</comment>
<accession>A0ABV2D2H4</accession>
<sequence length="72" mass="7693">MSWAFLPPLADAYLRGAGRSGRTCDIVGDAEKIDQPVDRGKLAIRILHQSNLTARAGRCAHVSSIPQYVGSG</sequence>